<dbReference type="Gene3D" id="3.30.70.270">
    <property type="match status" value="1"/>
</dbReference>
<dbReference type="Pfam" id="PF13839">
    <property type="entry name" value="PC-Esterase"/>
    <property type="match status" value="1"/>
</dbReference>
<reference evidence="6" key="2">
    <citation type="submission" date="2021-01" db="UniProtKB">
        <authorList>
            <consortium name="EnsemblPlants"/>
        </authorList>
    </citation>
    <scope>IDENTIFICATION</scope>
</reference>
<dbReference type="InterPro" id="IPR050951">
    <property type="entry name" value="Retrovirus_Pol_polyprotein"/>
</dbReference>
<feature type="domain" description="Reverse transcriptase/retrotransposon-derived protein RNase H-like" evidence="4">
    <location>
        <begin position="48"/>
        <end position="120"/>
    </location>
</feature>
<feature type="domain" description="Tf2-1-like SH3-like" evidence="5">
    <location>
        <begin position="256"/>
        <end position="319"/>
    </location>
</feature>
<dbReference type="EnsemblPlants" id="QL02p031329:mrna">
    <property type="protein sequence ID" value="QL02p031329:mrna"/>
    <property type="gene ID" value="QL02p031329"/>
</dbReference>
<organism evidence="6 7">
    <name type="scientific">Quercus lobata</name>
    <name type="common">Valley oak</name>
    <dbReference type="NCBI Taxonomy" id="97700"/>
    <lineage>
        <taxon>Eukaryota</taxon>
        <taxon>Viridiplantae</taxon>
        <taxon>Streptophyta</taxon>
        <taxon>Embryophyta</taxon>
        <taxon>Tracheophyta</taxon>
        <taxon>Spermatophyta</taxon>
        <taxon>Magnoliopsida</taxon>
        <taxon>eudicotyledons</taxon>
        <taxon>Gunneridae</taxon>
        <taxon>Pentapetalae</taxon>
        <taxon>rosids</taxon>
        <taxon>fabids</taxon>
        <taxon>Fagales</taxon>
        <taxon>Fagaceae</taxon>
        <taxon>Quercus</taxon>
    </lineage>
</organism>
<evidence type="ECO:0000259" key="3">
    <source>
        <dbReference type="Pfam" id="PF13839"/>
    </source>
</evidence>
<keyword evidence="2" id="KW-0511">Multifunctional enzyme</keyword>
<sequence>MEAWPTPTNIIALHGFLGLTGYYQKFIRNYGSIAAPLTKLLKKDAFHWNAEADEAFQNLKKVMTQAPVLSLPKFSKQFMIEVDTSGKGLGTVLMQERQPMAFYNKAISGRSLARSTYEKEERSYGNCSLYPSLAELSIGLKVSNSYGSQKFKISFGATNYNTRPIEVDREAYVAEFWYITSYQTTTRMTPFEVVYGRAPPTIHRYKHGTTSVVQVENTLGQRDEILKQLKENLLEAQHWMKLYEDCHRCELEFQPGDMVYLKLQPFRQMSLRVRGNMKHSPCFYGLYQIVERLGKVAYRLELPTHSRLHLVFHVSQLKKKLGHFDRVAPELPNVGDDGAMWVGVNEEDATWEPYDALQQQFSNLNLEDKIFLQGEGNVVEQAVQVYHDEDYRSKRWQFPSYNFTISVIWSPFLVKADIFEDFNGVSTSEVELNLTELGFDFAYRKSLRFVLDFIVSSNHKGLIFFRTSTPDHFENGEWSSGGNCLRTAPVKEGEMELKDSNRIMRKVELEEFKKAAFKASENGVNLKLLDLTMLSLLRPDGHPGPYGEFYLYAKGKNLTVQNDCLHWCLPGPIDSWNDVIMEMVELRTSDTFPISRPVFDKIGLSGMKFGALDF</sequence>
<protein>
    <submittedName>
        <fullName evidence="6">Uncharacterized protein</fullName>
    </submittedName>
</protein>
<reference evidence="7" key="1">
    <citation type="journal article" date="2016" name="G3 (Bethesda)">
        <title>First Draft Assembly and Annotation of the Genome of a California Endemic Oak Quercus lobata Nee (Fagaceae).</title>
        <authorList>
            <person name="Sork V.L."/>
            <person name="Fitz-Gibbon S.T."/>
            <person name="Puiu D."/>
            <person name="Crepeau M."/>
            <person name="Gugger P.F."/>
            <person name="Sherman R."/>
            <person name="Stevens K."/>
            <person name="Langley C.H."/>
            <person name="Pellegrini M."/>
            <person name="Salzberg S.L."/>
        </authorList>
    </citation>
    <scope>NUCLEOTIDE SEQUENCE [LARGE SCALE GENOMIC DNA]</scope>
    <source>
        <strain evidence="7">cv. SW786</strain>
    </source>
</reference>
<dbReference type="InterPro" id="IPR043502">
    <property type="entry name" value="DNA/RNA_pol_sf"/>
</dbReference>
<dbReference type="GO" id="GO:0016740">
    <property type="term" value="F:transferase activity"/>
    <property type="evidence" value="ECO:0007669"/>
    <property type="project" value="InterPro"/>
</dbReference>
<accession>A0A7N2KV54</accession>
<dbReference type="InterPro" id="IPR041577">
    <property type="entry name" value="RT_RNaseH_2"/>
</dbReference>
<dbReference type="Proteomes" id="UP000594261">
    <property type="component" value="Chromosome 2"/>
</dbReference>
<dbReference type="PANTHER" id="PTHR37984">
    <property type="entry name" value="PROTEIN CBG26694"/>
    <property type="match status" value="1"/>
</dbReference>
<dbReference type="Pfam" id="PF17919">
    <property type="entry name" value="RT_RNaseH_2"/>
    <property type="match status" value="1"/>
</dbReference>
<evidence type="ECO:0000256" key="1">
    <source>
        <dbReference type="ARBA" id="ARBA00007727"/>
    </source>
</evidence>
<proteinExistence type="inferred from homology"/>
<evidence type="ECO:0000259" key="4">
    <source>
        <dbReference type="Pfam" id="PF17919"/>
    </source>
</evidence>
<dbReference type="InterPro" id="IPR026057">
    <property type="entry name" value="TBL_C"/>
</dbReference>
<dbReference type="InParanoid" id="A0A7N2KV54"/>
<evidence type="ECO:0000313" key="7">
    <source>
        <dbReference type="Proteomes" id="UP000594261"/>
    </source>
</evidence>
<dbReference type="InterPro" id="IPR056924">
    <property type="entry name" value="SH3_Tf2-1"/>
</dbReference>
<dbReference type="AlphaFoldDB" id="A0A7N2KV54"/>
<evidence type="ECO:0000313" key="6">
    <source>
        <dbReference type="EnsemblPlants" id="QL02p031329:mrna"/>
    </source>
</evidence>
<feature type="domain" description="Trichome birefringence-like C-terminal" evidence="3">
    <location>
        <begin position="430"/>
        <end position="583"/>
    </location>
</feature>
<name>A0A7N2KV54_QUELO</name>
<dbReference type="FunFam" id="3.30.70.270:FF:000020">
    <property type="entry name" value="Transposon Tf2-6 polyprotein-like Protein"/>
    <property type="match status" value="1"/>
</dbReference>
<evidence type="ECO:0000256" key="2">
    <source>
        <dbReference type="ARBA" id="ARBA00023268"/>
    </source>
</evidence>
<dbReference type="Gramene" id="QL02p031329:mrna">
    <property type="protein sequence ID" value="QL02p031329:mrna"/>
    <property type="gene ID" value="QL02p031329"/>
</dbReference>
<evidence type="ECO:0000259" key="5">
    <source>
        <dbReference type="Pfam" id="PF24626"/>
    </source>
</evidence>
<dbReference type="SUPFAM" id="SSF56672">
    <property type="entry name" value="DNA/RNA polymerases"/>
    <property type="match status" value="1"/>
</dbReference>
<dbReference type="InterPro" id="IPR043128">
    <property type="entry name" value="Rev_trsase/Diguanyl_cyclase"/>
</dbReference>
<keyword evidence="7" id="KW-1185">Reference proteome</keyword>
<dbReference type="PANTHER" id="PTHR37984:SF5">
    <property type="entry name" value="PROTEIN NYNRIN-LIKE"/>
    <property type="match status" value="1"/>
</dbReference>
<comment type="similarity">
    <text evidence="1">Belongs to the PC-esterase family. TBL subfamily.</text>
</comment>
<dbReference type="Pfam" id="PF24626">
    <property type="entry name" value="SH3_Tf2-1"/>
    <property type="match status" value="1"/>
</dbReference>